<accession>A0A0F7KYI8</accession>
<reference evidence="2" key="1">
    <citation type="submission" date="2015-08" db="EMBL/GenBank/DDBJ databases">
        <title>The complete genome of Altererythrobacter atlanticus strain 26DY36.</title>
        <authorList>
            <person name="Wu Y.-H."/>
            <person name="Cheng H."/>
            <person name="Wu X.-W."/>
        </authorList>
    </citation>
    <scope>NUCLEOTIDE SEQUENCE</scope>
    <source>
        <strain evidence="2">26DY36</strain>
        <plasmid evidence="2">unnamed</plasmid>
    </source>
</reference>
<evidence type="ECO:0000259" key="1">
    <source>
        <dbReference type="Pfam" id="PF13476"/>
    </source>
</evidence>
<dbReference type="Proteomes" id="UP000034392">
    <property type="component" value="Plasmid unnamed"/>
</dbReference>
<dbReference type="OrthoDB" id="7069379at2"/>
<dbReference type="PANTHER" id="PTHR41259">
    <property type="entry name" value="DOUBLE-STRAND BREAK REPAIR RAD50 ATPASE, PUTATIVE-RELATED"/>
    <property type="match status" value="1"/>
</dbReference>
<dbReference type="AlphaFoldDB" id="A0A0F7KYI8"/>
<feature type="domain" description="Rad50/SbcC-type AAA" evidence="1">
    <location>
        <begin position="7"/>
        <end position="81"/>
    </location>
</feature>
<dbReference type="SUPFAM" id="SSF52540">
    <property type="entry name" value="P-loop containing nucleoside triphosphate hydrolases"/>
    <property type="match status" value="1"/>
</dbReference>
<dbReference type="InterPro" id="IPR038729">
    <property type="entry name" value="Rad50/SbcC_AAA"/>
</dbReference>
<dbReference type="RefSeq" id="WP_046905291.1">
    <property type="nucleotide sequence ID" value="NZ_CP011453.2"/>
</dbReference>
<dbReference type="GO" id="GO:0006302">
    <property type="term" value="P:double-strand break repair"/>
    <property type="evidence" value="ECO:0007669"/>
    <property type="project" value="InterPro"/>
</dbReference>
<keyword evidence="3" id="KW-1185">Reference proteome</keyword>
<dbReference type="Gene3D" id="3.40.50.300">
    <property type="entry name" value="P-loop containing nucleotide triphosphate hydrolases"/>
    <property type="match status" value="2"/>
</dbReference>
<dbReference type="KEGG" id="aay:WYH_03292"/>
<dbReference type="Pfam" id="PF13476">
    <property type="entry name" value="AAA_23"/>
    <property type="match status" value="1"/>
</dbReference>
<dbReference type="GO" id="GO:0016887">
    <property type="term" value="F:ATP hydrolysis activity"/>
    <property type="evidence" value="ECO:0007669"/>
    <property type="project" value="InterPro"/>
</dbReference>
<gene>
    <name evidence="2" type="ORF">WYH_03292</name>
</gene>
<dbReference type="EMBL" id="CP011453">
    <property type="protein sequence ID" value="AKH44311.1"/>
    <property type="molecule type" value="Genomic_DNA"/>
</dbReference>
<protein>
    <submittedName>
        <fullName evidence="2">Chromosome segregation protein</fullName>
    </submittedName>
</protein>
<dbReference type="PANTHER" id="PTHR41259:SF1">
    <property type="entry name" value="DOUBLE-STRAND BREAK REPAIR RAD50 ATPASE, PUTATIVE-RELATED"/>
    <property type="match status" value="1"/>
</dbReference>
<geneLocation type="plasmid" evidence="2 3">
    <name>unnamed</name>
</geneLocation>
<evidence type="ECO:0000313" key="3">
    <source>
        <dbReference type="Proteomes" id="UP000034392"/>
    </source>
</evidence>
<name>A0A0F7KYI8_9SPHN</name>
<keyword evidence="2" id="KW-0614">Plasmid</keyword>
<evidence type="ECO:0000313" key="2">
    <source>
        <dbReference type="EMBL" id="AKH44311.1"/>
    </source>
</evidence>
<organism evidence="2 3">
    <name type="scientific">Croceibacterium atlanticum</name>
    <dbReference type="NCBI Taxonomy" id="1267766"/>
    <lineage>
        <taxon>Bacteria</taxon>
        <taxon>Pseudomonadati</taxon>
        <taxon>Pseudomonadota</taxon>
        <taxon>Alphaproteobacteria</taxon>
        <taxon>Sphingomonadales</taxon>
        <taxon>Erythrobacteraceae</taxon>
        <taxon>Croceibacterium</taxon>
    </lineage>
</organism>
<sequence length="880" mass="95971">MGLVLNRIAIENFRKFRDRQEITGLTDGLNVIVEPNETGKSTLMEAVRAALFLRHGSKTQLIKSFQPYGDAVAPQVELDFTIDGAPYRLVKRFLSRPVAELEGPDGRQHGDAAEEALQSLLGFEKQSSGLDSTSLGTLGLLWVPQTEGLDLVPPGDKVREGIGGALEGQADALLGSAMFDRVRDRIEAEYTRFRTARAGSSTGELKQAEARLEEAEAALKEAQQRESALEAAYAELEQARGQLALVAGELADPGDMEQREKLAGDLELARGAAQRLETEQARHAGAAARVEKLEDLHRRHDQARRLVTESEAELKRRKADHAILADGLANARRKAAETGAALDECRRARNEARKALDAAQKQEARRRERADIERARQRHAGLLKLEEQRAQFARIARTAVPASAFTDLERIEAAIDQERAVLQAGGVRIAFSGSANVTLDGENLAEGETTLTREARIALADGSEIRIHPPANLAGAEYRLEDARARHAALLEELQAGSLAELRSRDRAARDAAVELQGIGKQIEALTAADETLGIAAGAEALKLFIAELPEGADPAEEDGGKTPPLPELQQALEESETALARAEEFNQSALDELRTAEKDEMAGSVRTSQAEGEFARGQRDLAEIEALAEFATLADDLPEARADLARKAAALEEARRNAAALDADAIRRRMEMLDRRREGAARRKAELDQEIARLETRIETEGGRGLAERTATARDEQAAAAAALARMTDEAETLALLRDVLGEAREEVSRSMVGPVAERARRYTQRILPGCDPIFGSDLGMAAIRRASGEEDCNLLSQGTQEQLAVLSRLAFAELLREEGRPVSLMLDDPLVYSDDVRLDAMIDLLEEASRDMQIIVLTCRERAFRAAPGKRLRLLDAV</sequence>
<proteinExistence type="predicted"/>
<dbReference type="PATRIC" id="fig|1267766.3.peg.3312"/>
<dbReference type="InterPro" id="IPR027417">
    <property type="entry name" value="P-loop_NTPase"/>
</dbReference>